<evidence type="ECO:0000259" key="1">
    <source>
        <dbReference type="PROSITE" id="PS50011"/>
    </source>
</evidence>
<evidence type="ECO:0000313" key="2">
    <source>
        <dbReference type="EMBL" id="KIO25891.1"/>
    </source>
</evidence>
<dbReference type="HOGENOM" id="CLU_000288_7_18_1"/>
<feature type="domain" description="Protein kinase" evidence="1">
    <location>
        <begin position="1"/>
        <end position="225"/>
    </location>
</feature>
<feature type="non-terminal residue" evidence="2">
    <location>
        <position position="1"/>
    </location>
</feature>
<dbReference type="PROSITE" id="PS00108">
    <property type="entry name" value="PROTEIN_KINASE_ST"/>
    <property type="match status" value="1"/>
</dbReference>
<reference evidence="2 3" key="1">
    <citation type="submission" date="2014-04" db="EMBL/GenBank/DDBJ databases">
        <authorList>
            <consortium name="DOE Joint Genome Institute"/>
            <person name="Kuo A."/>
            <person name="Girlanda M."/>
            <person name="Perotto S."/>
            <person name="Kohler A."/>
            <person name="Nagy L.G."/>
            <person name="Floudas D."/>
            <person name="Copeland A."/>
            <person name="Barry K.W."/>
            <person name="Cichocki N."/>
            <person name="Veneault-Fourrey C."/>
            <person name="LaButti K."/>
            <person name="Lindquist E.A."/>
            <person name="Lipzen A."/>
            <person name="Lundell T."/>
            <person name="Morin E."/>
            <person name="Murat C."/>
            <person name="Sun H."/>
            <person name="Tunlid A."/>
            <person name="Henrissat B."/>
            <person name="Grigoriev I.V."/>
            <person name="Hibbett D.S."/>
            <person name="Martin F."/>
            <person name="Nordberg H.P."/>
            <person name="Cantor M.N."/>
            <person name="Hua S.X."/>
        </authorList>
    </citation>
    <scope>NUCLEOTIDE SEQUENCE [LARGE SCALE GENOMIC DNA]</scope>
    <source>
        <strain evidence="2 3">MUT 4182</strain>
    </source>
</reference>
<dbReference type="EMBL" id="KN823033">
    <property type="protein sequence ID" value="KIO25891.1"/>
    <property type="molecule type" value="Genomic_DNA"/>
</dbReference>
<dbReference type="InterPro" id="IPR008271">
    <property type="entry name" value="Ser/Thr_kinase_AS"/>
</dbReference>
<dbReference type="InterPro" id="IPR011009">
    <property type="entry name" value="Kinase-like_dom_sf"/>
</dbReference>
<dbReference type="InterPro" id="IPR001245">
    <property type="entry name" value="Ser-Thr/Tyr_kinase_cat_dom"/>
</dbReference>
<protein>
    <recommendedName>
        <fullName evidence="1">Protein kinase domain-containing protein</fullName>
    </recommendedName>
</protein>
<dbReference type="GO" id="GO:0005524">
    <property type="term" value="F:ATP binding"/>
    <property type="evidence" value="ECO:0007669"/>
    <property type="project" value="InterPro"/>
</dbReference>
<reference evidence="3" key="2">
    <citation type="submission" date="2015-01" db="EMBL/GenBank/DDBJ databases">
        <title>Evolutionary Origins and Diversification of the Mycorrhizal Mutualists.</title>
        <authorList>
            <consortium name="DOE Joint Genome Institute"/>
            <consortium name="Mycorrhizal Genomics Consortium"/>
            <person name="Kohler A."/>
            <person name="Kuo A."/>
            <person name="Nagy L.G."/>
            <person name="Floudas D."/>
            <person name="Copeland A."/>
            <person name="Barry K.W."/>
            <person name="Cichocki N."/>
            <person name="Veneault-Fourrey C."/>
            <person name="LaButti K."/>
            <person name="Lindquist E.A."/>
            <person name="Lipzen A."/>
            <person name="Lundell T."/>
            <person name="Morin E."/>
            <person name="Murat C."/>
            <person name="Riley R."/>
            <person name="Ohm R."/>
            <person name="Sun H."/>
            <person name="Tunlid A."/>
            <person name="Henrissat B."/>
            <person name="Grigoriev I.V."/>
            <person name="Hibbett D.S."/>
            <person name="Martin F."/>
        </authorList>
    </citation>
    <scope>NUCLEOTIDE SEQUENCE [LARGE SCALE GENOMIC DNA]</scope>
    <source>
        <strain evidence="3">MUT 4182</strain>
    </source>
</reference>
<dbReference type="Pfam" id="PF07714">
    <property type="entry name" value="PK_Tyr_Ser-Thr"/>
    <property type="match status" value="1"/>
</dbReference>
<dbReference type="OrthoDB" id="5966500at2759"/>
<name>A0A0C3QHA7_9AGAM</name>
<dbReference type="InterPro" id="IPR000719">
    <property type="entry name" value="Prot_kinase_dom"/>
</dbReference>
<evidence type="ECO:0000313" key="3">
    <source>
        <dbReference type="Proteomes" id="UP000054248"/>
    </source>
</evidence>
<organism evidence="2 3">
    <name type="scientific">Tulasnella calospora MUT 4182</name>
    <dbReference type="NCBI Taxonomy" id="1051891"/>
    <lineage>
        <taxon>Eukaryota</taxon>
        <taxon>Fungi</taxon>
        <taxon>Dikarya</taxon>
        <taxon>Basidiomycota</taxon>
        <taxon>Agaricomycotina</taxon>
        <taxon>Agaricomycetes</taxon>
        <taxon>Cantharellales</taxon>
        <taxon>Tulasnellaceae</taxon>
        <taxon>Tulasnella</taxon>
    </lineage>
</organism>
<sequence length="289" mass="32348">QRMKREVFVWSQTKHPNLHPLLGYRSEPKPRLISPWCRHGHLTHYLGKNPGLSRLDKLRLIFQAACGLEHLHAQNPPICHGDIKPENVLVNDFFIAALSDFGLSRVLDAFGHGSGFTTSDSVKGTYNYIAPELFIEDKPRPTLETDVYAFGGLILSVMSGKPPFWGLGRPRILARVTGAQPPKPDDHQALPISDPLWSLMHVCWNLAPEARPPMREVLKEVSAYVNSTIDLGFSPIILPTCDSFGGIFVKKNLMSGQDWVCPLSPGMMTPSFQIWILMQVSLPPIKSYF</sequence>
<dbReference type="STRING" id="1051891.A0A0C3QHA7"/>
<proteinExistence type="predicted"/>
<dbReference type="AlphaFoldDB" id="A0A0C3QHA7"/>
<dbReference type="Gene3D" id="1.10.510.10">
    <property type="entry name" value="Transferase(Phosphotransferase) domain 1"/>
    <property type="match status" value="1"/>
</dbReference>
<dbReference type="SMART" id="SM00220">
    <property type="entry name" value="S_TKc"/>
    <property type="match status" value="1"/>
</dbReference>
<dbReference type="PROSITE" id="PS50011">
    <property type="entry name" value="PROTEIN_KINASE_DOM"/>
    <property type="match status" value="1"/>
</dbReference>
<dbReference type="SUPFAM" id="SSF56112">
    <property type="entry name" value="Protein kinase-like (PK-like)"/>
    <property type="match status" value="1"/>
</dbReference>
<dbReference type="InterPro" id="IPR051681">
    <property type="entry name" value="Ser/Thr_Kinases-Pseudokinases"/>
</dbReference>
<keyword evidence="3" id="KW-1185">Reference proteome</keyword>
<gene>
    <name evidence="2" type="ORF">M407DRAFT_236250</name>
</gene>
<dbReference type="PANTHER" id="PTHR44329">
    <property type="entry name" value="SERINE/THREONINE-PROTEIN KINASE TNNI3K-RELATED"/>
    <property type="match status" value="1"/>
</dbReference>
<dbReference type="GO" id="GO:0004674">
    <property type="term" value="F:protein serine/threonine kinase activity"/>
    <property type="evidence" value="ECO:0007669"/>
    <property type="project" value="TreeGrafter"/>
</dbReference>
<accession>A0A0C3QHA7</accession>
<dbReference type="Proteomes" id="UP000054248">
    <property type="component" value="Unassembled WGS sequence"/>
</dbReference>